<organism evidence="8">
    <name type="scientific">uncultured Acidimicrobiales bacterium</name>
    <dbReference type="NCBI Taxonomy" id="310071"/>
    <lineage>
        <taxon>Bacteria</taxon>
        <taxon>Bacillati</taxon>
        <taxon>Actinomycetota</taxon>
        <taxon>Acidimicrobiia</taxon>
        <taxon>Acidimicrobiales</taxon>
        <taxon>environmental samples</taxon>
    </lineage>
</organism>
<keyword evidence="2" id="KW-1003">Cell membrane</keyword>
<keyword evidence="4 6" id="KW-1133">Transmembrane helix</keyword>
<proteinExistence type="predicted"/>
<sequence>MKPALKVVAILEAVSFLVLLFAAVVIKRLLDGPETSVRVMGLVHGVLFLIYVLLTILVAADERWRLKRTLLTLLCAVIPLGGFIADRKLIDQPATAAS</sequence>
<dbReference type="GO" id="GO:0005886">
    <property type="term" value="C:plasma membrane"/>
    <property type="evidence" value="ECO:0007669"/>
    <property type="project" value="UniProtKB-SubCell"/>
</dbReference>
<keyword evidence="5 6" id="KW-0472">Membrane</keyword>
<evidence type="ECO:0000259" key="7">
    <source>
        <dbReference type="Pfam" id="PF12823"/>
    </source>
</evidence>
<feature type="transmembrane region" description="Helical" evidence="6">
    <location>
        <begin position="38"/>
        <end position="60"/>
    </location>
</feature>
<evidence type="ECO:0000256" key="2">
    <source>
        <dbReference type="ARBA" id="ARBA00022475"/>
    </source>
</evidence>
<evidence type="ECO:0000256" key="6">
    <source>
        <dbReference type="SAM" id="Phobius"/>
    </source>
</evidence>
<dbReference type="PANTHER" id="PTHR40077:SF2">
    <property type="entry name" value="MEMBRANE PROTEIN"/>
    <property type="match status" value="1"/>
</dbReference>
<reference evidence="8" key="1">
    <citation type="submission" date="2020-02" db="EMBL/GenBank/DDBJ databases">
        <authorList>
            <person name="Meier V. D."/>
        </authorList>
    </citation>
    <scope>NUCLEOTIDE SEQUENCE</scope>
    <source>
        <strain evidence="8">AVDCRST_MAG76</strain>
    </source>
</reference>
<name>A0A6J4IY10_9ACTN</name>
<keyword evidence="3 6" id="KW-0812">Transmembrane</keyword>
<accession>A0A6J4IY10</accession>
<dbReference type="NCBIfam" id="TIGR03954">
    <property type="entry name" value="integ_memb_HG"/>
    <property type="match status" value="1"/>
</dbReference>
<evidence type="ECO:0000256" key="5">
    <source>
        <dbReference type="ARBA" id="ARBA00023136"/>
    </source>
</evidence>
<gene>
    <name evidence="8" type="ORF">AVDCRST_MAG76-2935</name>
</gene>
<feature type="transmembrane region" description="Helical" evidence="6">
    <location>
        <begin position="7"/>
        <end position="26"/>
    </location>
</feature>
<feature type="domain" description="DUF3817" evidence="7">
    <location>
        <begin position="5"/>
        <end position="89"/>
    </location>
</feature>
<evidence type="ECO:0000256" key="4">
    <source>
        <dbReference type="ARBA" id="ARBA00022989"/>
    </source>
</evidence>
<dbReference type="InterPro" id="IPR023845">
    <property type="entry name" value="DUF3817_TM"/>
</dbReference>
<dbReference type="PANTHER" id="PTHR40077">
    <property type="entry name" value="MEMBRANE PROTEIN-RELATED"/>
    <property type="match status" value="1"/>
</dbReference>
<comment type="subcellular location">
    <subcellularLocation>
        <location evidence="1">Cell membrane</location>
        <topology evidence="1">Multi-pass membrane protein</topology>
    </subcellularLocation>
</comment>
<protein>
    <recommendedName>
        <fullName evidence="7">DUF3817 domain-containing protein</fullName>
    </recommendedName>
</protein>
<evidence type="ECO:0000313" key="8">
    <source>
        <dbReference type="EMBL" id="CAA9263900.1"/>
    </source>
</evidence>
<dbReference type="Pfam" id="PF12823">
    <property type="entry name" value="DUF3817"/>
    <property type="match status" value="1"/>
</dbReference>
<evidence type="ECO:0000256" key="1">
    <source>
        <dbReference type="ARBA" id="ARBA00004651"/>
    </source>
</evidence>
<dbReference type="AlphaFoldDB" id="A0A6J4IY10"/>
<evidence type="ECO:0000256" key="3">
    <source>
        <dbReference type="ARBA" id="ARBA00022692"/>
    </source>
</evidence>
<dbReference type="EMBL" id="CADCSZ010000178">
    <property type="protein sequence ID" value="CAA9263900.1"/>
    <property type="molecule type" value="Genomic_DNA"/>
</dbReference>